<dbReference type="Pfam" id="PF20398">
    <property type="entry name" value="DUF6691"/>
    <property type="match status" value="1"/>
</dbReference>
<dbReference type="Proteomes" id="UP000280091">
    <property type="component" value="Unassembled WGS sequence"/>
</dbReference>
<feature type="transmembrane region" description="Helical" evidence="1">
    <location>
        <begin position="39"/>
        <end position="58"/>
    </location>
</feature>
<feature type="transmembrane region" description="Helical" evidence="1">
    <location>
        <begin position="83"/>
        <end position="106"/>
    </location>
</feature>
<protein>
    <submittedName>
        <fullName evidence="2">Uncharacterized protein</fullName>
    </submittedName>
</protein>
<proteinExistence type="predicted"/>
<dbReference type="AlphaFoldDB" id="A0A495S1V5"/>
<keyword evidence="3" id="KW-1185">Reference proteome</keyword>
<accession>A0A495S1V5</accession>
<evidence type="ECO:0000313" key="3">
    <source>
        <dbReference type="Proteomes" id="UP000280091"/>
    </source>
</evidence>
<name>A0A495S1V5_9FLAO</name>
<feature type="transmembrane region" description="Helical" evidence="1">
    <location>
        <begin position="112"/>
        <end position="132"/>
    </location>
</feature>
<keyword evidence="1" id="KW-0472">Membrane</keyword>
<dbReference type="RefSeq" id="WP_121365049.1">
    <property type="nucleotide sequence ID" value="NZ_RBXA01000002.1"/>
</dbReference>
<gene>
    <name evidence="2" type="ORF">BC952_1627</name>
</gene>
<evidence type="ECO:0000256" key="1">
    <source>
        <dbReference type="SAM" id="Phobius"/>
    </source>
</evidence>
<keyword evidence="1" id="KW-0812">Transmembrane</keyword>
<dbReference type="OrthoDB" id="9790409at2"/>
<dbReference type="InterPro" id="IPR046513">
    <property type="entry name" value="DUF6691"/>
</dbReference>
<evidence type="ECO:0000313" key="2">
    <source>
        <dbReference type="EMBL" id="RKS93783.1"/>
    </source>
</evidence>
<reference evidence="2 3" key="1">
    <citation type="submission" date="2018-10" db="EMBL/GenBank/DDBJ databases">
        <title>Genomic Encyclopedia of Archaeal and Bacterial Type Strains, Phase II (KMG-II): from individual species to whole genera.</title>
        <authorList>
            <person name="Goeker M."/>
        </authorList>
    </citation>
    <scope>NUCLEOTIDE SEQUENCE [LARGE SCALE GENOMIC DNA]</scope>
    <source>
        <strain evidence="2 3">DSM 15094</strain>
    </source>
</reference>
<organism evidence="2 3">
    <name type="scientific">Flavobacterium limicola</name>
    <dbReference type="NCBI Taxonomy" id="180441"/>
    <lineage>
        <taxon>Bacteria</taxon>
        <taxon>Pseudomonadati</taxon>
        <taxon>Bacteroidota</taxon>
        <taxon>Flavobacteriia</taxon>
        <taxon>Flavobacteriales</taxon>
        <taxon>Flavobacteriaceae</taxon>
        <taxon>Flavobacterium</taxon>
    </lineage>
</organism>
<keyword evidence="1" id="KW-1133">Transmembrane helix</keyword>
<sequence>MKNILKYLLVGFVFGIVLTKSEAVSWYRIYEMFQFQSFHMYGIISVAILTGIIGIQIIKRNNIKDIKGESIEILDKEKGSARYWIGGLFFGLGWALVGSCPGPIFILLGAGFWTILIVLFGALLGTYLYGLLKNKLPH</sequence>
<dbReference type="EMBL" id="RBXA01000002">
    <property type="protein sequence ID" value="RKS93783.1"/>
    <property type="molecule type" value="Genomic_DNA"/>
</dbReference>
<comment type="caution">
    <text evidence="2">The sequence shown here is derived from an EMBL/GenBank/DDBJ whole genome shotgun (WGS) entry which is preliminary data.</text>
</comment>